<proteinExistence type="predicted"/>
<feature type="transmembrane region" description="Helical" evidence="6">
    <location>
        <begin position="352"/>
        <end position="373"/>
    </location>
</feature>
<evidence type="ECO:0000256" key="2">
    <source>
        <dbReference type="ARBA" id="ARBA00022475"/>
    </source>
</evidence>
<feature type="transmembrane region" description="Helical" evidence="6">
    <location>
        <begin position="307"/>
        <end position="323"/>
    </location>
</feature>
<dbReference type="NCBIfam" id="TIGR00360">
    <property type="entry name" value="ComEC_N-term"/>
    <property type="match status" value="1"/>
</dbReference>
<name>A0A418Y2I6_9GAMM</name>
<feature type="domain" description="Metallo-beta-lactamase" evidence="7">
    <location>
        <begin position="491"/>
        <end position="673"/>
    </location>
</feature>
<feature type="transmembrane region" description="Helical" evidence="6">
    <location>
        <begin position="6"/>
        <end position="23"/>
    </location>
</feature>
<organism evidence="8 9">
    <name type="scientific">Alcanivorax profundi</name>
    <dbReference type="NCBI Taxonomy" id="2338368"/>
    <lineage>
        <taxon>Bacteria</taxon>
        <taxon>Pseudomonadati</taxon>
        <taxon>Pseudomonadota</taxon>
        <taxon>Gammaproteobacteria</taxon>
        <taxon>Oceanospirillales</taxon>
        <taxon>Alcanivoracaceae</taxon>
        <taxon>Alcanivorax</taxon>
    </lineage>
</organism>
<evidence type="ECO:0000256" key="4">
    <source>
        <dbReference type="ARBA" id="ARBA00022989"/>
    </source>
</evidence>
<dbReference type="PANTHER" id="PTHR30619">
    <property type="entry name" value="DNA INTERNALIZATION/COMPETENCE PROTEIN COMEC/REC2"/>
    <property type="match status" value="1"/>
</dbReference>
<dbReference type="Gene3D" id="3.60.15.10">
    <property type="entry name" value="Ribonuclease Z/Hydroxyacylglutathione hydrolase-like"/>
    <property type="match status" value="1"/>
</dbReference>
<dbReference type="InterPro" id="IPR036866">
    <property type="entry name" value="RibonucZ/Hydroxyglut_hydro"/>
</dbReference>
<dbReference type="Proteomes" id="UP000283734">
    <property type="component" value="Unassembled WGS sequence"/>
</dbReference>
<dbReference type="AlphaFoldDB" id="A0A418Y2I6"/>
<feature type="transmembrane region" description="Helical" evidence="6">
    <location>
        <begin position="259"/>
        <end position="277"/>
    </location>
</feature>
<evidence type="ECO:0000256" key="6">
    <source>
        <dbReference type="SAM" id="Phobius"/>
    </source>
</evidence>
<evidence type="ECO:0000256" key="5">
    <source>
        <dbReference type="ARBA" id="ARBA00023136"/>
    </source>
</evidence>
<keyword evidence="2" id="KW-1003">Cell membrane</keyword>
<evidence type="ECO:0000313" key="9">
    <source>
        <dbReference type="Proteomes" id="UP000283734"/>
    </source>
</evidence>
<dbReference type="SMART" id="SM00849">
    <property type="entry name" value="Lactamase_B"/>
    <property type="match status" value="1"/>
</dbReference>
<evidence type="ECO:0000256" key="1">
    <source>
        <dbReference type="ARBA" id="ARBA00004651"/>
    </source>
</evidence>
<evidence type="ECO:0000313" key="8">
    <source>
        <dbReference type="EMBL" id="RJG19739.1"/>
    </source>
</evidence>
<keyword evidence="9" id="KW-1185">Reference proteome</keyword>
<dbReference type="PANTHER" id="PTHR30619:SF1">
    <property type="entry name" value="RECOMBINATION PROTEIN 2"/>
    <property type="match status" value="1"/>
</dbReference>
<dbReference type="GO" id="GO:0030420">
    <property type="term" value="P:establishment of competence for transformation"/>
    <property type="evidence" value="ECO:0007669"/>
    <property type="project" value="InterPro"/>
</dbReference>
<dbReference type="Pfam" id="PF00753">
    <property type="entry name" value="Lactamase_B"/>
    <property type="match status" value="1"/>
</dbReference>
<gene>
    <name evidence="8" type="ORF">D4A39_02510</name>
</gene>
<protein>
    <submittedName>
        <fullName evidence="8">DNA internalization-related competence protein ComEC/Rec2</fullName>
    </submittedName>
</protein>
<dbReference type="InterPro" id="IPR001279">
    <property type="entry name" value="Metallo-B-lactamas"/>
</dbReference>
<dbReference type="InterPro" id="IPR035681">
    <property type="entry name" value="ComA-like_MBL"/>
</dbReference>
<dbReference type="Pfam" id="PF03772">
    <property type="entry name" value="Competence"/>
    <property type="match status" value="1"/>
</dbReference>
<keyword evidence="5 6" id="KW-0472">Membrane</keyword>
<dbReference type="SUPFAM" id="SSF56281">
    <property type="entry name" value="Metallo-hydrolase/oxidoreductase"/>
    <property type="match status" value="1"/>
</dbReference>
<accession>A0A418Y2I6</accession>
<dbReference type="InterPro" id="IPR004477">
    <property type="entry name" value="ComEC_N"/>
</dbReference>
<keyword evidence="3 6" id="KW-0812">Transmembrane</keyword>
<dbReference type="InterPro" id="IPR004797">
    <property type="entry name" value="Competence_ComEC/Rec2"/>
</dbReference>
<dbReference type="NCBIfam" id="TIGR00361">
    <property type="entry name" value="ComEC_Rec2"/>
    <property type="match status" value="1"/>
</dbReference>
<sequence>MVAGVRIGVLWPLCMMLLMALLWRPRKKALLLAAVAYTAGVWQLQWAISQQLPSNLEGQTLRFEAQVVALPQTVHEYRFGRWRWRQTLLLEVWGNNLWPGRHRLRVNYYAPPAPLHAGERGQIALKLRSGRGQYNLAGPDLARRDLAQGIHARGSVQQWRGVSQGDGFLRWREQLANTLAASLQGSPVGASVVPALIVGDRSRLTTQQWQVFQSTGAAHLLAISGLHIALVAGLAGWLGRWCLMPFCQYIAPALRRYTLQQLAWCPALLAAVGYSAMAGFSLPTLRAVTMLAVVAISSCLRQPLSLWRSLAVALGVVLLVFPLSALSESLWLSFGAVAAIGWLAMGQGSRRLIVLLPVMMSVLGAVLFEQWSLSAPLANILLIPLYSFLVIPLALCGALTGSSVLLQGAATGIELSSWLMEGLAGAVIVPGVPLPGALAGACVIVALAVLMVPAVPFPRRLLPLFLVPWLAQRPAPLPHGEWELTVFDVGQGLALAVRTREHLLLYDTGSSWPGGSMAASIVVPWLNRWGQVPDRIVVSHGDNDHAGGLEAILPVMGDSPVVISGEPERVANSVPCHAGQNWRWDGVRFRVLWPRRGDGNAHGNDASCVLHVEGGSLSLLLPGDITRESEYPLLGHWPQSDLVVLAHHGSRSSTSAAFLRETSPEWAIASAGYRHHFGHPHAQVLERLRASGVTVLRTDESGMIVFRRGDADNVPLITKWRQNYARPWHQPAGWRFW</sequence>
<dbReference type="InterPro" id="IPR052159">
    <property type="entry name" value="Competence_DNA_uptake"/>
</dbReference>
<comment type="subcellular location">
    <subcellularLocation>
        <location evidence="1">Cell membrane</location>
        <topology evidence="1">Multi-pass membrane protein</topology>
    </subcellularLocation>
</comment>
<dbReference type="CDD" id="cd07731">
    <property type="entry name" value="ComA-like_MBL-fold"/>
    <property type="match status" value="1"/>
</dbReference>
<evidence type="ECO:0000259" key="7">
    <source>
        <dbReference type="SMART" id="SM00849"/>
    </source>
</evidence>
<evidence type="ECO:0000256" key="3">
    <source>
        <dbReference type="ARBA" id="ARBA00022692"/>
    </source>
</evidence>
<keyword evidence="4 6" id="KW-1133">Transmembrane helix</keyword>
<dbReference type="OrthoDB" id="9761531at2"/>
<dbReference type="GO" id="GO:0005886">
    <property type="term" value="C:plasma membrane"/>
    <property type="evidence" value="ECO:0007669"/>
    <property type="project" value="UniProtKB-SubCell"/>
</dbReference>
<feature type="transmembrane region" description="Helical" evidence="6">
    <location>
        <begin position="385"/>
        <end position="406"/>
    </location>
</feature>
<feature type="transmembrane region" description="Helical" evidence="6">
    <location>
        <begin position="438"/>
        <end position="457"/>
    </location>
</feature>
<dbReference type="EMBL" id="QYYA01000001">
    <property type="protein sequence ID" value="RJG19739.1"/>
    <property type="molecule type" value="Genomic_DNA"/>
</dbReference>
<reference evidence="8 9" key="1">
    <citation type="submission" date="2018-09" db="EMBL/GenBank/DDBJ databases">
        <title>Alcanivorax profundi sp. nov., isolated from 1000 m-depth seawater of the Mariana Trench.</title>
        <authorList>
            <person name="Liu J."/>
        </authorList>
    </citation>
    <scope>NUCLEOTIDE SEQUENCE [LARGE SCALE GENOMIC DNA]</scope>
    <source>
        <strain evidence="8 9">MTEO17</strain>
    </source>
</reference>
<dbReference type="Pfam" id="PF13567">
    <property type="entry name" value="DUF4131"/>
    <property type="match status" value="1"/>
</dbReference>
<feature type="transmembrane region" description="Helical" evidence="6">
    <location>
        <begin position="217"/>
        <end position="238"/>
    </location>
</feature>
<comment type="caution">
    <text evidence="8">The sequence shown here is derived from an EMBL/GenBank/DDBJ whole genome shotgun (WGS) entry which is preliminary data.</text>
</comment>
<dbReference type="InterPro" id="IPR025405">
    <property type="entry name" value="DUF4131"/>
</dbReference>
<feature type="transmembrane region" description="Helical" evidence="6">
    <location>
        <begin position="329"/>
        <end position="345"/>
    </location>
</feature>